<dbReference type="UniPathway" id="UPA00219"/>
<dbReference type="GO" id="GO:0008360">
    <property type="term" value="P:regulation of cell shape"/>
    <property type="evidence" value="ECO:0007669"/>
    <property type="project" value="UniProtKB-KW"/>
</dbReference>
<feature type="transmembrane region" description="Helical" evidence="7">
    <location>
        <begin position="86"/>
        <end position="108"/>
    </location>
</feature>
<reference evidence="9 10" key="1">
    <citation type="submission" date="2015-02" db="EMBL/GenBank/DDBJ databases">
        <title>Improved understanding of the partial-nitritation anammox process through 23 genomes representing the majority of the microbial community.</title>
        <authorList>
            <person name="Speth D.R."/>
            <person name="In T Zandt M."/>
            <person name="Guerrero Cruz S."/>
            <person name="Jetten M.S."/>
            <person name="Dutilh B.E."/>
        </authorList>
    </citation>
    <scope>NUCLEOTIDE SEQUENCE [LARGE SCALE GENOMIC DNA]</scope>
    <source>
        <strain evidence="9">OLB20</strain>
    </source>
</reference>
<evidence type="ECO:0000256" key="2">
    <source>
        <dbReference type="ARBA" id="ARBA00005583"/>
    </source>
</evidence>
<keyword evidence="7 8" id="KW-0460">Magnesium</keyword>
<dbReference type="STRING" id="1617426.TR69_WS6001000365"/>
<dbReference type="InterPro" id="IPR018480">
    <property type="entry name" value="PNAcMuramoyl-5peptid_Trfase_CS"/>
</dbReference>
<proteinExistence type="inferred from homology"/>
<evidence type="ECO:0000256" key="5">
    <source>
        <dbReference type="ARBA" id="ARBA00022989"/>
    </source>
</evidence>
<evidence type="ECO:0000256" key="7">
    <source>
        <dbReference type="HAMAP-Rule" id="MF_00038"/>
    </source>
</evidence>
<dbReference type="GO" id="GO:0005886">
    <property type="term" value="C:plasma membrane"/>
    <property type="evidence" value="ECO:0007669"/>
    <property type="project" value="UniProtKB-SubCell"/>
</dbReference>
<keyword evidence="7" id="KW-0133">Cell shape</keyword>
<keyword evidence="5 7" id="KW-1133">Transmembrane helix</keyword>
<evidence type="ECO:0000256" key="8">
    <source>
        <dbReference type="PIRSR" id="PIRSR600715-1"/>
    </source>
</evidence>
<dbReference type="GO" id="GO:0046872">
    <property type="term" value="F:metal ion binding"/>
    <property type="evidence" value="ECO:0007669"/>
    <property type="project" value="UniProtKB-KW"/>
</dbReference>
<feature type="transmembrane region" description="Helical" evidence="7">
    <location>
        <begin position="282"/>
        <end position="298"/>
    </location>
</feature>
<evidence type="ECO:0000313" key="9">
    <source>
        <dbReference type="EMBL" id="KXK27487.1"/>
    </source>
</evidence>
<dbReference type="EMBL" id="JYNZ01000002">
    <property type="protein sequence ID" value="KXK27487.1"/>
    <property type="molecule type" value="Genomic_DNA"/>
</dbReference>
<dbReference type="AlphaFoldDB" id="A0A136M0T9"/>
<dbReference type="Pfam" id="PF00953">
    <property type="entry name" value="Glycos_transf_4"/>
    <property type="match status" value="1"/>
</dbReference>
<name>A0A136M0T9_9BACT</name>
<feature type="transmembrane region" description="Helical" evidence="7">
    <location>
        <begin position="304"/>
        <end position="324"/>
    </location>
</feature>
<evidence type="ECO:0000256" key="4">
    <source>
        <dbReference type="ARBA" id="ARBA00022692"/>
    </source>
</evidence>
<keyword evidence="7" id="KW-0961">Cell wall biogenesis/degradation</keyword>
<dbReference type="Proteomes" id="UP000070457">
    <property type="component" value="Unassembled WGS sequence"/>
</dbReference>
<feature type="transmembrane region" description="Helical" evidence="7">
    <location>
        <begin position="12"/>
        <end position="36"/>
    </location>
</feature>
<keyword evidence="3 7" id="KW-0808">Transferase</keyword>
<comment type="pathway">
    <text evidence="7">Cell wall biogenesis; peptidoglycan biosynthesis.</text>
</comment>
<evidence type="ECO:0000256" key="1">
    <source>
        <dbReference type="ARBA" id="ARBA00004141"/>
    </source>
</evidence>
<feature type="binding site" evidence="8">
    <location>
        <position position="221"/>
    </location>
    <ligand>
        <name>Mg(2+)</name>
        <dbReference type="ChEBI" id="CHEBI:18420"/>
    </ligand>
</feature>
<evidence type="ECO:0000313" key="10">
    <source>
        <dbReference type="Proteomes" id="UP000070457"/>
    </source>
</evidence>
<keyword evidence="7" id="KW-1003">Cell membrane</keyword>
<evidence type="ECO:0000256" key="6">
    <source>
        <dbReference type="ARBA" id="ARBA00023136"/>
    </source>
</evidence>
<feature type="binding site" evidence="8">
    <location>
        <position position="281"/>
    </location>
    <ligand>
        <name>Mg(2+)</name>
        <dbReference type="ChEBI" id="CHEBI:18420"/>
    </ligand>
</feature>
<dbReference type="InterPro" id="IPR003524">
    <property type="entry name" value="PNAcMuramoyl-5peptid_Trfase"/>
</dbReference>
<comment type="catalytic activity">
    <reaction evidence="7">
        <text>UDP-N-acetyl-alpha-D-muramoyl-L-alanyl-gamma-D-glutamyl-meso-2,6-diaminopimeloyl-D-alanyl-D-alanine + di-trans,octa-cis-undecaprenyl phosphate = di-trans,octa-cis-undecaprenyl diphospho-N-acetyl-alpha-D-muramoyl-L-alanyl-D-glutamyl-meso-2,6-diaminopimeloyl-D-alanyl-D-alanine + UMP</text>
        <dbReference type="Rhea" id="RHEA:28386"/>
        <dbReference type="ChEBI" id="CHEBI:57865"/>
        <dbReference type="ChEBI" id="CHEBI:60392"/>
        <dbReference type="ChEBI" id="CHEBI:61386"/>
        <dbReference type="ChEBI" id="CHEBI:61387"/>
        <dbReference type="EC" id="2.7.8.13"/>
    </reaction>
</comment>
<feature type="transmembrane region" description="Helical" evidence="7">
    <location>
        <begin position="352"/>
        <end position="372"/>
    </location>
</feature>
<feature type="transmembrane region" description="Helical" evidence="7">
    <location>
        <begin position="229"/>
        <end position="247"/>
    </location>
</feature>
<dbReference type="GO" id="GO:0071555">
    <property type="term" value="P:cell wall organization"/>
    <property type="evidence" value="ECO:0007669"/>
    <property type="project" value="UniProtKB-KW"/>
</dbReference>
<keyword evidence="4 7" id="KW-0812">Transmembrane</keyword>
<sequence>MLIQTVDVFSLATYALTAMLVTALVAFPIINILYRFRIVRHFDVDFSALIESRKEKAGTPIMGGLIFAVPVIVITVLFNLHEETAIPLFIYIMASMLGGLDDLLNIFGRARKIRSVRRIIRLIRVHKSRLVRVRMLLALPWNAYGRIIHVFESHPGKGLFGHEKLLVQVLLGILLGTWILTVPFLPAAGELWIPLVGGIWLGAAMIPFAAVAMIGMVNAVNITDGMDGLSGGILVSAFAGLLAVALFEGNEPIALLCATVVGALITYLYFNIPPARVQMGDIGSYGMGALLTVVAFALDKPLLLLAFGALFVVEFMSAFTQSIFRRLFGRRLLLMAPLHHHFEMLGWTEEKVVMRFWIFALAAALFGVWLYFV</sequence>
<organism evidence="9 10">
    <name type="scientific">candidate division WS6 bacterium OLB20</name>
    <dbReference type="NCBI Taxonomy" id="1617426"/>
    <lineage>
        <taxon>Bacteria</taxon>
        <taxon>Candidatus Dojkabacteria</taxon>
    </lineage>
</organism>
<comment type="function">
    <text evidence="7">Catalyzes the initial step of the lipid cycle reactions in the biosynthesis of the cell wall peptidoglycan: transfers peptidoglycan precursor phospho-MurNAc-pentapeptide from UDP-MurNAc-pentapeptide onto the lipid carrier undecaprenyl phosphate, yielding undecaprenyl-pyrophosphoryl-MurNAc-pentapeptide, known as lipid I.</text>
</comment>
<dbReference type="HAMAP" id="MF_00038">
    <property type="entry name" value="MraY"/>
    <property type="match status" value="1"/>
</dbReference>
<dbReference type="GO" id="GO:0051301">
    <property type="term" value="P:cell division"/>
    <property type="evidence" value="ECO:0007669"/>
    <property type="project" value="UniProtKB-KW"/>
</dbReference>
<keyword evidence="7 8" id="KW-0479">Metal-binding</keyword>
<comment type="caution">
    <text evidence="9">The sequence shown here is derived from an EMBL/GenBank/DDBJ whole genome shotgun (WGS) entry which is preliminary data.</text>
</comment>
<feature type="transmembrane region" description="Helical" evidence="7">
    <location>
        <begin position="57"/>
        <end position="80"/>
    </location>
</feature>
<dbReference type="PROSITE" id="PS01348">
    <property type="entry name" value="MRAY_2"/>
    <property type="match status" value="1"/>
</dbReference>
<keyword evidence="7" id="KW-0132">Cell division</keyword>
<dbReference type="GO" id="GO:0051992">
    <property type="term" value="F:UDP-N-acetylmuramoyl-L-alanyl-D-glutamyl-meso-2,6-diaminopimelyl-D-alanyl-D-alanine:undecaprenyl-phosphate transferase activity"/>
    <property type="evidence" value="ECO:0007669"/>
    <property type="project" value="RHEA"/>
</dbReference>
<keyword evidence="6 7" id="KW-0472">Membrane</keyword>
<dbReference type="InterPro" id="IPR000715">
    <property type="entry name" value="Glycosyl_transferase_4"/>
</dbReference>
<comment type="subcellular location">
    <subcellularLocation>
        <location evidence="7">Cell membrane</location>
        <topology evidence="7">Multi-pass membrane protein</topology>
    </subcellularLocation>
    <subcellularLocation>
        <location evidence="1">Membrane</location>
        <topology evidence="1">Multi-pass membrane protein</topology>
    </subcellularLocation>
</comment>
<dbReference type="GO" id="GO:0009252">
    <property type="term" value="P:peptidoglycan biosynthetic process"/>
    <property type="evidence" value="ECO:0007669"/>
    <property type="project" value="UniProtKB-UniRule"/>
</dbReference>
<keyword evidence="7" id="KW-0573">Peptidoglycan synthesis</keyword>
<gene>
    <name evidence="7 9" type="primary">mraY</name>
    <name evidence="9" type="ORF">TR69_WS6001000365</name>
</gene>
<feature type="transmembrane region" description="Helical" evidence="7">
    <location>
        <begin position="253"/>
        <end position="270"/>
    </location>
</feature>
<dbReference type="PANTHER" id="PTHR22926">
    <property type="entry name" value="PHOSPHO-N-ACETYLMURAMOYL-PENTAPEPTIDE-TRANSFERASE"/>
    <property type="match status" value="1"/>
</dbReference>
<evidence type="ECO:0000256" key="3">
    <source>
        <dbReference type="ARBA" id="ARBA00022679"/>
    </source>
</evidence>
<feature type="transmembrane region" description="Helical" evidence="7">
    <location>
        <begin position="165"/>
        <end position="185"/>
    </location>
</feature>
<dbReference type="PANTHER" id="PTHR22926:SF5">
    <property type="entry name" value="PHOSPHO-N-ACETYLMURAMOYL-PENTAPEPTIDE-TRANSFERASE HOMOLOG"/>
    <property type="match status" value="1"/>
</dbReference>
<accession>A0A136M0T9</accession>
<dbReference type="EC" id="2.7.8.13" evidence="7"/>
<dbReference type="PATRIC" id="fig|1617426.3.peg.364"/>
<comment type="similarity">
    <text evidence="2 7">Belongs to the glycosyltransferase 4 family. MraY subfamily.</text>
</comment>
<feature type="transmembrane region" description="Helical" evidence="7">
    <location>
        <begin position="191"/>
        <end position="217"/>
    </location>
</feature>
<keyword evidence="7" id="KW-0131">Cell cycle</keyword>
<dbReference type="GO" id="GO:0008963">
    <property type="term" value="F:phospho-N-acetylmuramoyl-pentapeptide-transferase activity"/>
    <property type="evidence" value="ECO:0007669"/>
    <property type="project" value="UniProtKB-UniRule"/>
</dbReference>
<protein>
    <recommendedName>
        <fullName evidence="7">Phospho-N-acetylmuramoyl-pentapeptide-transferase</fullName>
        <ecNumber evidence="7">2.7.8.13</ecNumber>
    </recommendedName>
    <alternativeName>
        <fullName evidence="7">UDP-MurNAc-pentapeptide phosphotransferase</fullName>
    </alternativeName>
</protein>
<comment type="cofactor">
    <cofactor evidence="7 8">
        <name>Mg(2+)</name>
        <dbReference type="ChEBI" id="CHEBI:18420"/>
    </cofactor>
</comment>